<dbReference type="EMBL" id="CAJPIZ010011478">
    <property type="protein sequence ID" value="CAG2113171.1"/>
    <property type="molecule type" value="Genomic_DNA"/>
</dbReference>
<proteinExistence type="predicted"/>
<keyword evidence="2" id="KW-1185">Reference proteome</keyword>
<sequence>MSTGFLLFPELSVQQKYSVICGFPLYVGPINAVQTILQENGQDLEHTKYVHGVLVPKLAQLLTTFENIPDTDDKDSIGPIIYGNITVKVLGYAVVTVPLTVITLSPVVGLLCIGSYTIMGSTLPTGRYRTRLLGVIFNKATMLNRFAAYIIKWFAVAQTCWVPEFPILTSNDKAIARHRRYCKKGFKIFWPSEFGDYSGTAKVTLVREGWELGVDKGDITVLHKLRTIMITLQILQ</sequence>
<name>A0A7R9L0M1_9ACAR</name>
<reference evidence="1" key="1">
    <citation type="submission" date="2020-11" db="EMBL/GenBank/DDBJ databases">
        <authorList>
            <person name="Tran Van P."/>
        </authorList>
    </citation>
    <scope>NUCLEOTIDE SEQUENCE</scope>
</reference>
<gene>
    <name evidence="1" type="ORF">OSB1V03_LOCUS13143</name>
</gene>
<dbReference type="Proteomes" id="UP000759131">
    <property type="component" value="Unassembled WGS sequence"/>
</dbReference>
<protein>
    <submittedName>
        <fullName evidence="1">Uncharacterized protein</fullName>
    </submittedName>
</protein>
<accession>A0A7R9L0M1</accession>
<dbReference type="EMBL" id="OC866053">
    <property type="protein sequence ID" value="CAD7632741.1"/>
    <property type="molecule type" value="Genomic_DNA"/>
</dbReference>
<evidence type="ECO:0000313" key="1">
    <source>
        <dbReference type="EMBL" id="CAD7632741.1"/>
    </source>
</evidence>
<organism evidence="1">
    <name type="scientific">Medioppia subpectinata</name>
    <dbReference type="NCBI Taxonomy" id="1979941"/>
    <lineage>
        <taxon>Eukaryota</taxon>
        <taxon>Metazoa</taxon>
        <taxon>Ecdysozoa</taxon>
        <taxon>Arthropoda</taxon>
        <taxon>Chelicerata</taxon>
        <taxon>Arachnida</taxon>
        <taxon>Acari</taxon>
        <taxon>Acariformes</taxon>
        <taxon>Sarcoptiformes</taxon>
        <taxon>Oribatida</taxon>
        <taxon>Brachypylina</taxon>
        <taxon>Oppioidea</taxon>
        <taxon>Oppiidae</taxon>
        <taxon>Medioppia</taxon>
    </lineage>
</organism>
<evidence type="ECO:0000313" key="2">
    <source>
        <dbReference type="Proteomes" id="UP000759131"/>
    </source>
</evidence>
<dbReference type="AlphaFoldDB" id="A0A7R9L0M1"/>